<feature type="compositionally biased region" description="Acidic residues" evidence="2">
    <location>
        <begin position="286"/>
        <end position="296"/>
    </location>
</feature>
<feature type="region of interest" description="Disordered" evidence="2">
    <location>
        <begin position="55"/>
        <end position="76"/>
    </location>
</feature>
<gene>
    <name evidence="3" type="ORF">CTAYLR_008639</name>
</gene>
<feature type="region of interest" description="Disordered" evidence="2">
    <location>
        <begin position="256"/>
        <end position="296"/>
    </location>
</feature>
<dbReference type="PANTHER" id="PTHR12794:SF0">
    <property type="entry name" value="GEM-ASSOCIATED PROTEIN 2"/>
    <property type="match status" value="1"/>
</dbReference>
<comment type="similarity">
    <text evidence="1">Belongs to the gemin-2 family.</text>
</comment>
<accession>A0AAD7U7N0</accession>
<dbReference type="Gene3D" id="1.20.58.1070">
    <property type="match status" value="1"/>
</dbReference>
<comment type="caution">
    <text evidence="3">The sequence shown here is derived from an EMBL/GenBank/DDBJ whole genome shotgun (WGS) entry which is preliminary data.</text>
</comment>
<sequence>MDRAWAALPVNGRVHGDEEGFEDGCAPPRSAAEYLLRVRAEADRIPDVMLALGEAERSDADSPTPDESSGHSSCAPPAPWEESLLADLSTLRVSLGVYGARGIGTKRFPRIALPRMKDARGWERFCFGEARFSAAARVCPDEELPQVPLAGWPPRTRLVLQFDAVMTQAVLAHHVDWLEMAPSLDAKHALWLYALLARLDKPMHRDTESVLRRLVLRLVALRASLANAADPRLPLIQILVVIAGVYFGQAARDEIEGRTHPTPVTLPAPPLGDKEEPDDDNHKNDDDDDDEEEEEE</sequence>
<dbReference type="GO" id="GO:0005634">
    <property type="term" value="C:nucleus"/>
    <property type="evidence" value="ECO:0007669"/>
    <property type="project" value="TreeGrafter"/>
</dbReference>
<organism evidence="3 4">
    <name type="scientific">Chrysophaeum taylorii</name>
    <dbReference type="NCBI Taxonomy" id="2483200"/>
    <lineage>
        <taxon>Eukaryota</taxon>
        <taxon>Sar</taxon>
        <taxon>Stramenopiles</taxon>
        <taxon>Ochrophyta</taxon>
        <taxon>Pelagophyceae</taxon>
        <taxon>Pelagomonadales</taxon>
        <taxon>Pelagomonadaceae</taxon>
        <taxon>Chrysophaeum</taxon>
    </lineage>
</organism>
<evidence type="ECO:0000313" key="4">
    <source>
        <dbReference type="Proteomes" id="UP001230188"/>
    </source>
</evidence>
<dbReference type="AlphaFoldDB" id="A0AAD7U7N0"/>
<dbReference type="PANTHER" id="PTHR12794">
    <property type="entry name" value="GEMIN2"/>
    <property type="match status" value="1"/>
</dbReference>
<evidence type="ECO:0000313" key="3">
    <source>
        <dbReference type="EMBL" id="KAJ8598807.1"/>
    </source>
</evidence>
<dbReference type="GO" id="GO:0032797">
    <property type="term" value="C:SMN complex"/>
    <property type="evidence" value="ECO:0007669"/>
    <property type="project" value="TreeGrafter"/>
</dbReference>
<evidence type="ECO:0000256" key="1">
    <source>
        <dbReference type="ARBA" id="ARBA00025758"/>
    </source>
</evidence>
<evidence type="ECO:0008006" key="5">
    <source>
        <dbReference type="Google" id="ProtNLM"/>
    </source>
</evidence>
<evidence type="ECO:0000256" key="2">
    <source>
        <dbReference type="SAM" id="MobiDB-lite"/>
    </source>
</evidence>
<dbReference type="Proteomes" id="UP001230188">
    <property type="component" value="Unassembled WGS sequence"/>
</dbReference>
<dbReference type="EMBL" id="JAQMWT010000642">
    <property type="protein sequence ID" value="KAJ8598807.1"/>
    <property type="molecule type" value="Genomic_DNA"/>
</dbReference>
<proteinExistence type="inferred from homology"/>
<protein>
    <recommendedName>
        <fullName evidence="5">Gem-associated protein 2</fullName>
    </recommendedName>
</protein>
<keyword evidence="4" id="KW-1185">Reference proteome</keyword>
<feature type="non-terminal residue" evidence="3">
    <location>
        <position position="1"/>
    </location>
</feature>
<dbReference type="Pfam" id="PF04938">
    <property type="entry name" value="SIP1"/>
    <property type="match status" value="1"/>
</dbReference>
<dbReference type="GO" id="GO:0000387">
    <property type="term" value="P:spliceosomal snRNP assembly"/>
    <property type="evidence" value="ECO:0007669"/>
    <property type="project" value="InterPro"/>
</dbReference>
<name>A0AAD7U7N0_9STRA</name>
<dbReference type="InterPro" id="IPR035426">
    <property type="entry name" value="Gemin2/Brr1"/>
</dbReference>
<reference evidence="3" key="1">
    <citation type="submission" date="2023-01" db="EMBL/GenBank/DDBJ databases">
        <title>Metagenome sequencing of chrysophaentin producing Chrysophaeum taylorii.</title>
        <authorList>
            <person name="Davison J."/>
            <person name="Bewley C."/>
        </authorList>
    </citation>
    <scope>NUCLEOTIDE SEQUENCE</scope>
    <source>
        <strain evidence="3">NIES-1699</strain>
    </source>
</reference>